<dbReference type="Proteomes" id="UP000597989">
    <property type="component" value="Unassembled WGS sequence"/>
</dbReference>
<sequence>MGAPVTNTQPSREILDHFERRLGPVQRVESARSEQGENRGYDLVFYENDEPPITTVATNGLRFQSITSMLPEELVCSLRSEQKHIAQYLTDSIASLIIKNRRGMEYGAIFQNDQPIIEETQIIGVIAHTSPLFDEAFNLFPNATAPTLQIISLVPITAPEVDFVRSEGADMLFEVFHLNRTNILDVRRRSAV</sequence>
<feature type="domain" description="Suppressor of fused-like" evidence="1">
    <location>
        <begin position="41"/>
        <end position="189"/>
    </location>
</feature>
<dbReference type="InterPro" id="IPR020941">
    <property type="entry name" value="SUFU-like_domain"/>
</dbReference>
<accession>A0A917K8K3</accession>
<proteinExistence type="predicted"/>
<dbReference type="EMBL" id="BMMT01000020">
    <property type="protein sequence ID" value="GGJ03028.1"/>
    <property type="molecule type" value="Genomic_DNA"/>
</dbReference>
<dbReference type="AlphaFoldDB" id="A0A917K8K3"/>
<evidence type="ECO:0000313" key="2">
    <source>
        <dbReference type="EMBL" id="GGJ03028.1"/>
    </source>
</evidence>
<evidence type="ECO:0000259" key="1">
    <source>
        <dbReference type="Pfam" id="PF05076"/>
    </source>
</evidence>
<reference evidence="2 3" key="1">
    <citation type="journal article" date="2014" name="Int. J. Syst. Evol. Microbiol.">
        <title>Complete genome sequence of Corynebacterium casei LMG S-19264T (=DSM 44701T), isolated from a smear-ripened cheese.</title>
        <authorList>
            <consortium name="US DOE Joint Genome Institute (JGI-PGF)"/>
            <person name="Walter F."/>
            <person name="Albersmeier A."/>
            <person name="Kalinowski J."/>
            <person name="Ruckert C."/>
        </authorList>
    </citation>
    <scope>NUCLEOTIDE SEQUENCE [LARGE SCALE GENOMIC DNA]</scope>
    <source>
        <strain evidence="2 3">CGMCC 4.7206</strain>
    </source>
</reference>
<evidence type="ECO:0000313" key="3">
    <source>
        <dbReference type="Proteomes" id="UP000597989"/>
    </source>
</evidence>
<organism evidence="2 3">
    <name type="scientific">Saccharopolyspora thermophila</name>
    <dbReference type="NCBI Taxonomy" id="89367"/>
    <lineage>
        <taxon>Bacteria</taxon>
        <taxon>Bacillati</taxon>
        <taxon>Actinomycetota</taxon>
        <taxon>Actinomycetes</taxon>
        <taxon>Pseudonocardiales</taxon>
        <taxon>Pseudonocardiaceae</taxon>
        <taxon>Saccharopolyspora</taxon>
    </lineage>
</organism>
<gene>
    <name evidence="2" type="ORF">GCM10011581_45190</name>
</gene>
<protein>
    <recommendedName>
        <fullName evidence="1">Suppressor of fused-like domain-containing protein</fullName>
    </recommendedName>
</protein>
<name>A0A917K8K3_9PSEU</name>
<dbReference type="Pfam" id="PF05076">
    <property type="entry name" value="SUFU"/>
    <property type="match status" value="1"/>
</dbReference>
<comment type="caution">
    <text evidence="2">The sequence shown here is derived from an EMBL/GenBank/DDBJ whole genome shotgun (WGS) entry which is preliminary data.</text>
</comment>